<keyword evidence="5 6" id="KW-0676">Redox-active center</keyword>
<dbReference type="Pfam" id="PF07992">
    <property type="entry name" value="Pyr_redox_2"/>
    <property type="match status" value="1"/>
</dbReference>
<comment type="subunit">
    <text evidence="6">Homodimer.</text>
</comment>
<protein>
    <recommendedName>
        <fullName evidence="6">Thioredoxin reductase</fullName>
        <ecNumber evidence="6">1.8.1.9</ecNumber>
    </recommendedName>
</protein>
<name>A0A855X6I8_9BACT</name>
<sequence>MMDQEKRYDVIIVGGGPGGLCAGMYSARARRKTVCLEKYLPGGQIAVTGEVEDYPGFEHISGAELGMKFTEHAKKFGLEIEMDEVLEVYCEGEDRVARCASGAIYRAKAMIVSTGGSPTKLGVAGELEYSGKGVSYCAICDGAFFRDKVIAVVGGGDAAVEEGAFLTKFGSRVYLIHRRDQLRAQKIIQKRAFDNPKMEFIWDTVVESVNGDDRNVTDLSLRNVKTGERRKLDVGALFVYVGFRPNTGIFREPIKVDAGGYIITDSRMETSIPGIFACGDVRSQLVRQVTNAVGDGTTAAVAAEKYIETLEDRHANRV</sequence>
<keyword evidence="7" id="KW-0521">NADP</keyword>
<keyword evidence="4" id="KW-1015">Disulfide bond</keyword>
<comment type="caution">
    <text evidence="9">The sequence shown here is derived from an EMBL/GenBank/DDBJ whole genome shotgun (WGS) entry which is preliminary data.</text>
</comment>
<evidence type="ECO:0000259" key="8">
    <source>
        <dbReference type="Pfam" id="PF07992"/>
    </source>
</evidence>
<dbReference type="PANTHER" id="PTHR48105">
    <property type="entry name" value="THIOREDOXIN REDUCTASE 1-RELATED-RELATED"/>
    <property type="match status" value="1"/>
</dbReference>
<dbReference type="EC" id="1.8.1.9" evidence="6"/>
<evidence type="ECO:0000256" key="5">
    <source>
        <dbReference type="ARBA" id="ARBA00023284"/>
    </source>
</evidence>
<evidence type="ECO:0000313" key="10">
    <source>
        <dbReference type="Proteomes" id="UP000250918"/>
    </source>
</evidence>
<dbReference type="InterPro" id="IPR050097">
    <property type="entry name" value="Ferredoxin-NADP_redctase_2"/>
</dbReference>
<evidence type="ECO:0000256" key="3">
    <source>
        <dbReference type="ARBA" id="ARBA00023002"/>
    </source>
</evidence>
<evidence type="ECO:0000256" key="6">
    <source>
        <dbReference type="RuleBase" id="RU003880"/>
    </source>
</evidence>
<accession>A0A855X6I8</accession>
<dbReference type="Proteomes" id="UP000250918">
    <property type="component" value="Unassembled WGS sequence"/>
</dbReference>
<dbReference type="GO" id="GO:0005737">
    <property type="term" value="C:cytoplasm"/>
    <property type="evidence" value="ECO:0007669"/>
    <property type="project" value="InterPro"/>
</dbReference>
<evidence type="ECO:0000313" key="9">
    <source>
        <dbReference type="EMBL" id="PWB72040.1"/>
    </source>
</evidence>
<reference evidence="9 10" key="1">
    <citation type="journal article" date="2018" name="ISME J.">
        <title>A methanotrophic archaeon couples anaerobic oxidation of methane to Fe(III) reduction.</title>
        <authorList>
            <person name="Cai C."/>
            <person name="Leu A.O."/>
            <person name="Xie G.J."/>
            <person name="Guo J."/>
            <person name="Feng Y."/>
            <person name="Zhao J.X."/>
            <person name="Tyson G.W."/>
            <person name="Yuan Z."/>
            <person name="Hu S."/>
        </authorList>
    </citation>
    <scope>NUCLEOTIDE SEQUENCE [LARGE SCALE GENOMIC DNA]</scope>
    <source>
        <strain evidence="9">FeB_12</strain>
    </source>
</reference>
<feature type="domain" description="FAD/NAD(P)-binding" evidence="8">
    <location>
        <begin position="8"/>
        <end position="296"/>
    </location>
</feature>
<organism evidence="9 10">
    <name type="scientific">candidate division GN15 bacterium</name>
    <dbReference type="NCBI Taxonomy" id="2072418"/>
    <lineage>
        <taxon>Bacteria</taxon>
        <taxon>candidate division GN15</taxon>
    </lineage>
</organism>
<dbReference type="PRINTS" id="PR00469">
    <property type="entry name" value="PNDRDTASEII"/>
</dbReference>
<dbReference type="GO" id="GO:0004791">
    <property type="term" value="F:thioredoxin-disulfide reductase (NADPH) activity"/>
    <property type="evidence" value="ECO:0007669"/>
    <property type="project" value="UniProtKB-UniRule"/>
</dbReference>
<keyword evidence="2 6" id="KW-0274">FAD</keyword>
<evidence type="ECO:0000256" key="1">
    <source>
        <dbReference type="ARBA" id="ARBA00022630"/>
    </source>
</evidence>
<comment type="similarity">
    <text evidence="6">Belongs to the class-II pyridine nucleotide-disulfide oxidoreductase family.</text>
</comment>
<comment type="catalytic activity">
    <reaction evidence="6">
        <text>[thioredoxin]-dithiol + NADP(+) = [thioredoxin]-disulfide + NADPH + H(+)</text>
        <dbReference type="Rhea" id="RHEA:20345"/>
        <dbReference type="Rhea" id="RHEA-COMP:10698"/>
        <dbReference type="Rhea" id="RHEA-COMP:10700"/>
        <dbReference type="ChEBI" id="CHEBI:15378"/>
        <dbReference type="ChEBI" id="CHEBI:29950"/>
        <dbReference type="ChEBI" id="CHEBI:50058"/>
        <dbReference type="ChEBI" id="CHEBI:57783"/>
        <dbReference type="ChEBI" id="CHEBI:58349"/>
        <dbReference type="EC" id="1.8.1.9"/>
    </reaction>
</comment>
<dbReference type="NCBIfam" id="TIGR01292">
    <property type="entry name" value="TRX_reduct"/>
    <property type="match status" value="1"/>
</dbReference>
<dbReference type="Gene3D" id="3.50.50.60">
    <property type="entry name" value="FAD/NAD(P)-binding domain"/>
    <property type="match status" value="2"/>
</dbReference>
<evidence type="ECO:0000256" key="2">
    <source>
        <dbReference type="ARBA" id="ARBA00022827"/>
    </source>
</evidence>
<evidence type="ECO:0000256" key="4">
    <source>
        <dbReference type="ARBA" id="ARBA00023157"/>
    </source>
</evidence>
<evidence type="ECO:0000256" key="7">
    <source>
        <dbReference type="RuleBase" id="RU003881"/>
    </source>
</evidence>
<dbReference type="AlphaFoldDB" id="A0A855X6I8"/>
<keyword evidence="1 6" id="KW-0285">Flavoprotein</keyword>
<dbReference type="GO" id="GO:0019430">
    <property type="term" value="P:removal of superoxide radicals"/>
    <property type="evidence" value="ECO:0007669"/>
    <property type="project" value="UniProtKB-UniRule"/>
</dbReference>
<dbReference type="InterPro" id="IPR036188">
    <property type="entry name" value="FAD/NAD-bd_sf"/>
</dbReference>
<dbReference type="InterPro" id="IPR005982">
    <property type="entry name" value="Thioredox_Rdtase"/>
</dbReference>
<proteinExistence type="inferred from homology"/>
<dbReference type="SUPFAM" id="SSF51905">
    <property type="entry name" value="FAD/NAD(P)-binding domain"/>
    <property type="match status" value="1"/>
</dbReference>
<gene>
    <name evidence="9" type="primary">trxB</name>
    <name evidence="9" type="ORF">C3F09_07250</name>
</gene>
<dbReference type="InterPro" id="IPR023753">
    <property type="entry name" value="FAD/NAD-binding_dom"/>
</dbReference>
<dbReference type="PRINTS" id="PR00368">
    <property type="entry name" value="FADPNR"/>
</dbReference>
<dbReference type="InterPro" id="IPR008255">
    <property type="entry name" value="Pyr_nucl-diS_OxRdtase_2_AS"/>
</dbReference>
<keyword evidence="3 6" id="KW-0560">Oxidoreductase</keyword>
<dbReference type="EMBL" id="PQAP01000097">
    <property type="protein sequence ID" value="PWB72040.1"/>
    <property type="molecule type" value="Genomic_DNA"/>
</dbReference>
<dbReference type="PROSITE" id="PS00573">
    <property type="entry name" value="PYRIDINE_REDOX_2"/>
    <property type="match status" value="1"/>
</dbReference>
<comment type="cofactor">
    <cofactor evidence="7">
        <name>FAD</name>
        <dbReference type="ChEBI" id="CHEBI:57692"/>
    </cofactor>
    <text evidence="7">Binds 1 FAD per subunit.</text>
</comment>